<dbReference type="RefSeq" id="WP_057704093.1">
    <property type="nucleotide sequence ID" value="NZ_JYLN01000010.1"/>
</dbReference>
<dbReference type="AlphaFoldDB" id="A0A0R3AGU7"/>
<protein>
    <submittedName>
        <fullName evidence="1">Uncharacterized protein</fullName>
    </submittedName>
</protein>
<proteinExistence type="predicted"/>
<comment type="caution">
    <text evidence="1">The sequence shown here is derived from an EMBL/GenBank/DDBJ whole genome shotgun (WGS) entry which is preliminary data.</text>
</comment>
<accession>A0A0R3AGU7</accession>
<evidence type="ECO:0000313" key="2">
    <source>
        <dbReference type="Proteomes" id="UP000050852"/>
    </source>
</evidence>
<dbReference type="EMBL" id="JYLN01000010">
    <property type="protein sequence ID" value="KRP69681.1"/>
    <property type="molecule type" value="Genomic_DNA"/>
</dbReference>
<gene>
    <name evidence="1" type="ORF">TX23_22605</name>
</gene>
<dbReference type="Proteomes" id="UP000050852">
    <property type="component" value="Unassembled WGS sequence"/>
</dbReference>
<dbReference type="PATRIC" id="fig|1615673.3.peg.120"/>
<reference evidence="1 2" key="1">
    <citation type="submission" date="2015-02" db="EMBL/GenBank/DDBJ databases">
        <title>Two Pseudomonas sp. nov., isolated from raw milk.</title>
        <authorList>
            <person name="Wenning M."/>
            <person name="von Neubeck M."/>
            <person name="Huptas C."/>
            <person name="Scherer S."/>
        </authorList>
    </citation>
    <scope>NUCLEOTIDE SEQUENCE [LARGE SCALE GENOMIC DNA]</scope>
    <source>
        <strain evidence="1 2">DSM 29164</strain>
    </source>
</reference>
<sequence length="215" mass="24045">MEPSLTSSDSTRFVIGRSRMPVLEDALTLMAFTIVPDPLERVYLSDVFFTPGLKYSHLLIKPFYVSVHARATTLIHEITHHVCATLDLAYVHSTHPFHDLIDPQTPEGRSTRVALENRHLLRLSLNTPTHELFQVVDVATGLKTDPAQGTSTQHVLDRLLTITGARTLVDARRIFRIDPLKRILTVLNNADSVAYLIALLGRRKERPVGLNGDSP</sequence>
<name>A0A0R3AGU7_9PSED</name>
<organism evidence="1 2">
    <name type="scientific">Pseudomonas paralactis</name>
    <dbReference type="NCBI Taxonomy" id="1615673"/>
    <lineage>
        <taxon>Bacteria</taxon>
        <taxon>Pseudomonadati</taxon>
        <taxon>Pseudomonadota</taxon>
        <taxon>Gammaproteobacteria</taxon>
        <taxon>Pseudomonadales</taxon>
        <taxon>Pseudomonadaceae</taxon>
        <taxon>Pseudomonas</taxon>
    </lineage>
</organism>
<evidence type="ECO:0000313" key="1">
    <source>
        <dbReference type="EMBL" id="KRP69681.1"/>
    </source>
</evidence>